<keyword evidence="5" id="KW-0251">Elongation factor</keyword>
<keyword evidence="5" id="KW-0648">Protein biosynthesis</keyword>
<evidence type="ECO:0000313" key="5">
    <source>
        <dbReference type="EMBL" id="AYV75939.1"/>
    </source>
</evidence>
<evidence type="ECO:0000256" key="3">
    <source>
        <dbReference type="ARBA" id="ARBA00022833"/>
    </source>
</evidence>
<evidence type="ECO:0000259" key="4">
    <source>
        <dbReference type="SMART" id="SM00440"/>
    </source>
</evidence>
<dbReference type="SUPFAM" id="SSF57783">
    <property type="entry name" value="Zinc beta-ribbon"/>
    <property type="match status" value="1"/>
</dbReference>
<dbReference type="Pfam" id="PF01096">
    <property type="entry name" value="Zn_ribbon_TFIIS"/>
    <property type="match status" value="1"/>
</dbReference>
<keyword evidence="2" id="KW-0863">Zinc-finger</keyword>
<sequence>MNPDYVNYDDLDGDDDIDLCIKNFNGNGNSLINKLKKEFVTENSKDINDSDILYTLTQIQRAVNIKKIDELIYDINKAIGIEMGIFEFSLVFSTLNNIEKQLIPAIYRDRLEDILLNLDINSYLNNKTFIEALSQNILTPKLVAFMSPDQLHPESWAPIVNKIKFRQQTENTITTSDAYWCRKCGERKCKVNELQMRGADESTSLVITCLVCYNTFIK</sequence>
<name>A0A3G4ZR87_9VIRU</name>
<evidence type="ECO:0000256" key="1">
    <source>
        <dbReference type="ARBA" id="ARBA00022723"/>
    </source>
</evidence>
<feature type="domain" description="TFIIS-type" evidence="4">
    <location>
        <begin position="179"/>
        <end position="218"/>
    </location>
</feature>
<organism evidence="5">
    <name type="scientific">Terrestrivirus sp</name>
    <dbReference type="NCBI Taxonomy" id="2487775"/>
    <lineage>
        <taxon>Viruses</taxon>
        <taxon>Varidnaviria</taxon>
        <taxon>Bamfordvirae</taxon>
        <taxon>Nucleocytoviricota</taxon>
        <taxon>Megaviricetes</taxon>
        <taxon>Imitervirales</taxon>
        <taxon>Mimiviridae</taxon>
        <taxon>Klosneuvirinae</taxon>
    </lineage>
</organism>
<keyword evidence="1" id="KW-0479">Metal-binding</keyword>
<dbReference type="EMBL" id="MK071981">
    <property type="protein sequence ID" value="AYV75939.1"/>
    <property type="molecule type" value="Genomic_DNA"/>
</dbReference>
<reference evidence="5" key="1">
    <citation type="submission" date="2018-10" db="EMBL/GenBank/DDBJ databases">
        <title>Hidden diversity of soil giant viruses.</title>
        <authorList>
            <person name="Schulz F."/>
            <person name="Alteio L."/>
            <person name="Goudeau D."/>
            <person name="Ryan E.M."/>
            <person name="Malmstrom R.R."/>
            <person name="Blanchard J."/>
            <person name="Woyke T."/>
        </authorList>
    </citation>
    <scope>NUCLEOTIDE SEQUENCE</scope>
    <source>
        <strain evidence="5">TEV1</strain>
    </source>
</reference>
<dbReference type="GO" id="GO:0008270">
    <property type="term" value="F:zinc ion binding"/>
    <property type="evidence" value="ECO:0007669"/>
    <property type="project" value="UniProtKB-KW"/>
</dbReference>
<proteinExistence type="predicted"/>
<keyword evidence="3" id="KW-0862">Zinc</keyword>
<gene>
    <name evidence="5" type="ORF">Terrestrivirus3_208</name>
</gene>
<dbReference type="Gene3D" id="2.20.25.10">
    <property type="match status" value="1"/>
</dbReference>
<dbReference type="SMART" id="SM00440">
    <property type="entry name" value="ZnF_C2C2"/>
    <property type="match status" value="1"/>
</dbReference>
<accession>A0A3G4ZR87</accession>
<protein>
    <submittedName>
        <fullName evidence="5">Transcription elongation factor TFIIS</fullName>
    </submittedName>
</protein>
<dbReference type="GO" id="GO:0006351">
    <property type="term" value="P:DNA-templated transcription"/>
    <property type="evidence" value="ECO:0007669"/>
    <property type="project" value="InterPro"/>
</dbReference>
<evidence type="ECO:0000256" key="2">
    <source>
        <dbReference type="ARBA" id="ARBA00022771"/>
    </source>
</evidence>
<dbReference type="GO" id="GO:0003676">
    <property type="term" value="F:nucleic acid binding"/>
    <property type="evidence" value="ECO:0007669"/>
    <property type="project" value="InterPro"/>
</dbReference>
<dbReference type="InterPro" id="IPR001222">
    <property type="entry name" value="Znf_TFIIS"/>
</dbReference>